<name>A0ABQ5ESC4_9ASTR</name>
<gene>
    <name evidence="1" type="ORF">Tco_0988604</name>
</gene>
<reference evidence="1" key="1">
    <citation type="journal article" date="2022" name="Int. J. Mol. Sci.">
        <title>Draft Genome of Tanacetum Coccineum: Genomic Comparison of Closely Related Tanacetum-Family Plants.</title>
        <authorList>
            <person name="Yamashiro T."/>
            <person name="Shiraishi A."/>
            <person name="Nakayama K."/>
            <person name="Satake H."/>
        </authorList>
    </citation>
    <scope>NUCLEOTIDE SEQUENCE</scope>
</reference>
<comment type="caution">
    <text evidence="1">The sequence shown here is derived from an EMBL/GenBank/DDBJ whole genome shotgun (WGS) entry which is preliminary data.</text>
</comment>
<proteinExistence type="predicted"/>
<dbReference type="CDD" id="cd00590">
    <property type="entry name" value="RRM_SF"/>
    <property type="match status" value="1"/>
</dbReference>
<dbReference type="EMBL" id="BQNB010016597">
    <property type="protein sequence ID" value="GJT53550.1"/>
    <property type="molecule type" value="Genomic_DNA"/>
</dbReference>
<protein>
    <submittedName>
        <fullName evidence="1">Nucleotide-binding alpha-beta plait domain-containing protein</fullName>
    </submittedName>
</protein>
<accession>A0ABQ5ESC4</accession>
<keyword evidence="2" id="KW-1185">Reference proteome</keyword>
<dbReference type="Proteomes" id="UP001151760">
    <property type="component" value="Unassembled WGS sequence"/>
</dbReference>
<evidence type="ECO:0000313" key="1">
    <source>
        <dbReference type="EMBL" id="GJT53550.1"/>
    </source>
</evidence>
<dbReference type="SUPFAM" id="SSF54928">
    <property type="entry name" value="RNA-binding domain, RBD"/>
    <property type="match status" value="1"/>
</dbReference>
<dbReference type="InterPro" id="IPR035979">
    <property type="entry name" value="RBD_domain_sf"/>
</dbReference>
<organism evidence="1 2">
    <name type="scientific">Tanacetum coccineum</name>
    <dbReference type="NCBI Taxonomy" id="301880"/>
    <lineage>
        <taxon>Eukaryota</taxon>
        <taxon>Viridiplantae</taxon>
        <taxon>Streptophyta</taxon>
        <taxon>Embryophyta</taxon>
        <taxon>Tracheophyta</taxon>
        <taxon>Spermatophyta</taxon>
        <taxon>Magnoliopsida</taxon>
        <taxon>eudicotyledons</taxon>
        <taxon>Gunneridae</taxon>
        <taxon>Pentapetalae</taxon>
        <taxon>asterids</taxon>
        <taxon>campanulids</taxon>
        <taxon>Asterales</taxon>
        <taxon>Asteraceae</taxon>
        <taxon>Asteroideae</taxon>
        <taxon>Anthemideae</taxon>
        <taxon>Anthemidinae</taxon>
        <taxon>Tanacetum</taxon>
    </lineage>
</organism>
<sequence>MGSQRTKEDDVQRISTSVFVTNFPEYACAKDLWNACKEYGYVVDAFIPNRISKAGKKFRFMRQRVLTEVNYPIGMGSIETHQMVLNKTVEIGITLSPMHMQLKDGLKRMGREILIRKFELASFTACIELHKLGALTDNLVPDTVEKAGDAKEIAYDFVEEQVQYVPPELLRPMADDSSKLYHFYSIKFE</sequence>
<reference evidence="1" key="2">
    <citation type="submission" date="2022-01" db="EMBL/GenBank/DDBJ databases">
        <authorList>
            <person name="Yamashiro T."/>
            <person name="Shiraishi A."/>
            <person name="Satake H."/>
            <person name="Nakayama K."/>
        </authorList>
    </citation>
    <scope>NUCLEOTIDE SEQUENCE</scope>
</reference>
<evidence type="ECO:0000313" key="2">
    <source>
        <dbReference type="Proteomes" id="UP001151760"/>
    </source>
</evidence>